<comment type="caution">
    <text evidence="1">The sequence shown here is derived from an EMBL/GenBank/DDBJ whole genome shotgun (WGS) entry which is preliminary data.</text>
</comment>
<name>A0ACB7PLU8_9PEZI</name>
<gene>
    <name evidence="1" type="ORF">F5144DRAFT_2442</name>
</gene>
<evidence type="ECO:0000313" key="2">
    <source>
        <dbReference type="Proteomes" id="UP000724584"/>
    </source>
</evidence>
<organism evidence="1 2">
    <name type="scientific">Chaetomium tenue</name>
    <dbReference type="NCBI Taxonomy" id="1854479"/>
    <lineage>
        <taxon>Eukaryota</taxon>
        <taxon>Fungi</taxon>
        <taxon>Dikarya</taxon>
        <taxon>Ascomycota</taxon>
        <taxon>Pezizomycotina</taxon>
        <taxon>Sordariomycetes</taxon>
        <taxon>Sordariomycetidae</taxon>
        <taxon>Sordariales</taxon>
        <taxon>Chaetomiaceae</taxon>
        <taxon>Chaetomium</taxon>
    </lineage>
</organism>
<dbReference type="Proteomes" id="UP000724584">
    <property type="component" value="Unassembled WGS sequence"/>
</dbReference>
<protein>
    <submittedName>
        <fullName evidence="1">Uncharacterized protein</fullName>
    </submittedName>
</protein>
<reference evidence="1 2" key="1">
    <citation type="journal article" date="2021" name="Nat. Commun.">
        <title>Genetic determinants of endophytism in the Arabidopsis root mycobiome.</title>
        <authorList>
            <person name="Mesny F."/>
            <person name="Miyauchi S."/>
            <person name="Thiergart T."/>
            <person name="Pickel B."/>
            <person name="Atanasova L."/>
            <person name="Karlsson M."/>
            <person name="Huettel B."/>
            <person name="Barry K.W."/>
            <person name="Haridas S."/>
            <person name="Chen C."/>
            <person name="Bauer D."/>
            <person name="Andreopoulos W."/>
            <person name="Pangilinan J."/>
            <person name="LaButti K."/>
            <person name="Riley R."/>
            <person name="Lipzen A."/>
            <person name="Clum A."/>
            <person name="Drula E."/>
            <person name="Henrissat B."/>
            <person name="Kohler A."/>
            <person name="Grigoriev I.V."/>
            <person name="Martin F.M."/>
            <person name="Hacquard S."/>
        </authorList>
    </citation>
    <scope>NUCLEOTIDE SEQUENCE [LARGE SCALE GENOMIC DNA]</scope>
    <source>
        <strain evidence="1 2">MPI-SDFR-AT-0079</strain>
    </source>
</reference>
<accession>A0ACB7PLU8</accession>
<proteinExistence type="predicted"/>
<sequence>MLEITPHQRRLVASVPGARGALAAAAEDSGTKYTIYSSKAGKSPGDNVHVLSPNPKNIDNFLSLLPDEALVLSAKPTGTSATLDASDKWATWMTNWDASGELSMTYDNATNLNIQYFQFHIKAPWDVTFSSSADALKFSFGTTSVGGDSLVPSPGMTDAGSPIYFGLDPKATPGDLKSSVGELFKFAGLDALGKNLPIKGLDLLKTTLKLSNPDGPQRNALWFSPEQHLKTTMRLQFELDSADALENALTSVLKGLEFQSFSIACKKTLVFLETNNGATAVTGGDVDFEMQCSVQHDGSEPVKMLLGLQLTRFSYQLTFKIDTKDGLKGIIGWLASLIPGGGGVDAIDQIFGMTGDLFTEHIFLRRLKIGVSTAGKSPKLSSVGLDIEVSSDQVGQGSNKGQRAAFLITYSWLAGMGGAGSLNGGFWNVFDADEKRVLDPSYLTALDLQPLTESPATQLDLVTLIPGQTVDNLPDTVPTQITLANLYLDQKQFAIRATVQSKQSLASDKDSTVPQLDLGKVNLTASYQWTGGESALKFHLSIASVLTPSIHSKHPTSAMLTGSIDYDSKEKKWVLDTELKSLYVSNLISFFDKGSTDDVLPLIDSLLIEQVSLHYEYTGAQSSDLKDKSVGTYFKFDGNILVGGLSLKLDFNFKNKEGWVFKADLVTEDKDATIGDIVTDMLGDDTLDLPDFLANTKINANDQTGGISLRVEKAPGTDGMFQFMSSIQIGDLALTFAQIHLTAWGPKAPSKRFIKFGLVALPKVTLPLIGDLTQPFDEMYLMWVQDGTNLNKANPGLTRQEVTDLNKSLGQHPLVPKDKFQDKTNQKDVLITAGSHFAIITKDQQGNRTCVLDYDFKKAKPKQPKASSTQGGALAITEAGEEAKDGPEPKPDSDGNSASAPFKKKSGPLSISNIGLKYADKTLHIQFTATFELGPIGFALIGFSINVQITSLDLKGIHLLDPSLEGLAASFEKPPLTIAGLVRHGKDRNGLPYYAGGLIVGWVPYQLQAAGFYGQALPEGVTDLSQAFNSVFVFARLDGPLVSLEFAEISGVTGGFGYKSEVRVPTADQIVEFPFIKPASLAGATGSAIDTLERLTSPNSDGWFKPLDDTYWAAAGMKIDAFQMISLQAVAVVQFGQSIKMGLFAVALADIPTSASKVKFAHVELGIAVVVDLDYGTLKAEAQLSPNSYILDPNCHLTGGFALYYWFDAPHADQSLVGDFVFTLGGYHQAFDIPPGYPNPPRLGISWSLSSALSITGQAYFAITPKACMGGGRLHAAYHLGPIEAWFDAFADFLINYKPFHFTAEAGVSVGVRFNLDVLFVHIHISVEVGAELHLWGPPFAGDIYIDIKVHKFSIPFGNHSTEKPPASLLEFYNLVLQASSKTDSSPKAAAAPPLATAVLPADSPRVVELDDDDQPLAMAAAEDGEDDPPKKNEAHTFLAQSGLMNDSKAPERDHNQDWTVRGGTFAFVLGCKMAIGTANQVSEAGDPIATVEYTDKPIFAKPMHLGGSDTLTSSVDICILEKDSHDPPKEWRMEKVLKSVPTGLWAQYDKSTDPSQSGNNIDSLLDTNDGGVSLMMGVLLYAPPPFMSEDKQQTFKILDAELKDIDANDSFPQPVSADDQWVGAPALEGAAQWDEVHKAWATPDWDSAPAAAAEAAGEEAKEGEVEVEAEEPVSVQTMFVTDWATAFGWDKALASVAKMPSLLNRRFDQLYVAAPLVTK</sequence>
<evidence type="ECO:0000313" key="1">
    <source>
        <dbReference type="EMBL" id="KAH6649285.1"/>
    </source>
</evidence>
<dbReference type="EMBL" id="JAGIZQ010000001">
    <property type="protein sequence ID" value="KAH6649285.1"/>
    <property type="molecule type" value="Genomic_DNA"/>
</dbReference>
<keyword evidence="2" id="KW-1185">Reference proteome</keyword>